<feature type="compositionally biased region" description="Basic and acidic residues" evidence="5">
    <location>
        <begin position="103"/>
        <end position="116"/>
    </location>
</feature>
<dbReference type="GeneTree" id="ENSGT00950000183003"/>
<dbReference type="InterPro" id="IPR058889">
    <property type="entry name" value="WHD_SOWAHA-C"/>
</dbReference>
<dbReference type="Ensembl" id="ENSLLET00000039852.1">
    <property type="protein sequence ID" value="ENSLLEP00000038342.1"/>
    <property type="gene ID" value="ENSLLEG00000024323.1"/>
</dbReference>
<dbReference type="PANTHER" id="PTHR14491:SF2">
    <property type="entry name" value="ANKYRIN REPEAT DOMAIN-CONTAINING PROTEIN SOWAHA"/>
    <property type="match status" value="1"/>
</dbReference>
<dbReference type="Pfam" id="PF12796">
    <property type="entry name" value="Ank_2"/>
    <property type="match status" value="1"/>
</dbReference>
<protein>
    <submittedName>
        <fullName evidence="7">Sosondowah ankyrin repeat domain family member A</fullName>
    </submittedName>
</protein>
<evidence type="ECO:0000256" key="1">
    <source>
        <dbReference type="ARBA" id="ARBA00022737"/>
    </source>
</evidence>
<feature type="region of interest" description="Disordered" evidence="5">
    <location>
        <begin position="182"/>
        <end position="205"/>
    </location>
</feature>
<reference evidence="7" key="2">
    <citation type="submission" date="2025-09" db="UniProtKB">
        <authorList>
            <consortium name="Ensembl"/>
        </authorList>
    </citation>
    <scope>IDENTIFICATION</scope>
</reference>
<accession>A0A8C5QHR4</accession>
<feature type="compositionally biased region" description="Basic and acidic residues" evidence="5">
    <location>
        <begin position="84"/>
        <end position="93"/>
    </location>
</feature>
<gene>
    <name evidence="7" type="primary">SOWAHA</name>
</gene>
<proteinExistence type="inferred from homology"/>
<feature type="region of interest" description="Disordered" evidence="5">
    <location>
        <begin position="80"/>
        <end position="126"/>
    </location>
</feature>
<feature type="region of interest" description="Disordered" evidence="5">
    <location>
        <begin position="487"/>
        <end position="522"/>
    </location>
</feature>
<evidence type="ECO:0000256" key="3">
    <source>
        <dbReference type="ARBA" id="ARBA00038122"/>
    </source>
</evidence>
<dbReference type="Proteomes" id="UP000694569">
    <property type="component" value="Unplaced"/>
</dbReference>
<keyword evidence="8" id="KW-1185">Reference proteome</keyword>
<dbReference type="OrthoDB" id="432281at2759"/>
<feature type="domain" description="SOWAHA-C winged helix-turn-helix" evidence="6">
    <location>
        <begin position="3"/>
        <end position="84"/>
    </location>
</feature>
<dbReference type="AlphaFoldDB" id="A0A8C5QHR4"/>
<name>A0A8C5QHR4_9ANUR</name>
<feature type="region of interest" description="Disordered" evidence="5">
    <location>
        <begin position="218"/>
        <end position="285"/>
    </location>
</feature>
<dbReference type="Pfam" id="PF25877">
    <property type="entry name" value="WHD_SOWAH"/>
    <property type="match status" value="1"/>
</dbReference>
<dbReference type="PROSITE" id="PS50297">
    <property type="entry name" value="ANK_REP_REGION"/>
    <property type="match status" value="2"/>
</dbReference>
<organism evidence="7 8">
    <name type="scientific">Leptobrachium leishanense</name>
    <name type="common">Leishan spiny toad</name>
    <dbReference type="NCBI Taxonomy" id="445787"/>
    <lineage>
        <taxon>Eukaryota</taxon>
        <taxon>Metazoa</taxon>
        <taxon>Chordata</taxon>
        <taxon>Craniata</taxon>
        <taxon>Vertebrata</taxon>
        <taxon>Euteleostomi</taxon>
        <taxon>Amphibia</taxon>
        <taxon>Batrachia</taxon>
        <taxon>Anura</taxon>
        <taxon>Pelobatoidea</taxon>
        <taxon>Megophryidae</taxon>
        <taxon>Leptobrachium</taxon>
    </lineage>
</organism>
<feature type="repeat" description="ANK" evidence="4">
    <location>
        <begin position="326"/>
        <end position="348"/>
    </location>
</feature>
<dbReference type="SMART" id="SM00248">
    <property type="entry name" value="ANK"/>
    <property type="match status" value="2"/>
</dbReference>
<evidence type="ECO:0000256" key="5">
    <source>
        <dbReference type="SAM" id="MobiDB-lite"/>
    </source>
</evidence>
<dbReference type="SUPFAM" id="SSF48403">
    <property type="entry name" value="Ankyrin repeat"/>
    <property type="match status" value="1"/>
</dbReference>
<dbReference type="PANTHER" id="PTHR14491">
    <property type="entry name" value="SOSONDOWAH, ISOFORM G"/>
    <property type="match status" value="1"/>
</dbReference>
<evidence type="ECO:0000313" key="7">
    <source>
        <dbReference type="Ensembl" id="ENSLLEP00000038342.1"/>
    </source>
</evidence>
<feature type="repeat" description="ANK" evidence="4">
    <location>
        <begin position="365"/>
        <end position="398"/>
    </location>
</feature>
<dbReference type="InterPro" id="IPR036770">
    <property type="entry name" value="Ankyrin_rpt-contain_sf"/>
</dbReference>
<dbReference type="Gene3D" id="1.25.40.20">
    <property type="entry name" value="Ankyrin repeat-containing domain"/>
    <property type="match status" value="1"/>
</dbReference>
<dbReference type="InterPro" id="IPR002110">
    <property type="entry name" value="Ankyrin_rpt"/>
</dbReference>
<evidence type="ECO:0000259" key="6">
    <source>
        <dbReference type="Pfam" id="PF25877"/>
    </source>
</evidence>
<reference evidence="7" key="1">
    <citation type="submission" date="2025-08" db="UniProtKB">
        <authorList>
            <consortium name="Ensembl"/>
        </authorList>
    </citation>
    <scope>IDENTIFICATION</scope>
</reference>
<keyword evidence="2 4" id="KW-0040">ANK repeat</keyword>
<keyword evidence="1" id="KW-0677">Repeat</keyword>
<dbReference type="PROSITE" id="PS50088">
    <property type="entry name" value="ANK_REPEAT"/>
    <property type="match status" value="2"/>
</dbReference>
<comment type="similarity">
    <text evidence="3">Belongs to the SOWAH family.</text>
</comment>
<sequence length="522" mass="57829">MAVTQETVLDFLLEQGGSVKNSDLLRKFKPVVDVPDPQERANNRENFKTFVNNIAVVKDVEGVKVVVLRKKFTNLLKSKPQETSYEKNNEEPRAQVLPANQGDHGKYKSGEEEPSSHGRHLSHVGLDPNQENLQAEGTLQEYILAMKDGGAVLDLASGESIEEAEDSENMKVSVIDIASRIDNTGPAPVPKAWSSAEKNKGSAQKPFMLPLRYAQQSFEGDDLNNPTDLEDKTEDASMDGQARHLQPRSPHVSRRPLDDTGSKSPYTKRSSKAIKVSEETKNSDSVPLEASEHDWLLNSTNGRWNHILLGLLMNDHELADKRNFISGFTALHWASKSGNTEMIKILFDMTKKSGASLNVNVKSFGGYTPLHIAAIHDRKEVIIVLVRDYNAKVHIRDHSGKKPYQYLKPGSSLKIKFLLNDPQATSTEHVFPSKRNSKVANTLIGTTSALLGVLSDDIPFHDLAKGLKKSSSFNKFFTGPTGQKKKLKVRDSYPSIPSLNEEADEDAMEPVGKRRPVSDVFG</sequence>
<evidence type="ECO:0000256" key="4">
    <source>
        <dbReference type="PROSITE-ProRule" id="PRU00023"/>
    </source>
</evidence>
<evidence type="ECO:0000256" key="2">
    <source>
        <dbReference type="ARBA" id="ARBA00023043"/>
    </source>
</evidence>
<evidence type="ECO:0000313" key="8">
    <source>
        <dbReference type="Proteomes" id="UP000694569"/>
    </source>
</evidence>